<accession>X1U3Y1</accession>
<organism evidence="1">
    <name type="scientific">marine sediment metagenome</name>
    <dbReference type="NCBI Taxonomy" id="412755"/>
    <lineage>
        <taxon>unclassified sequences</taxon>
        <taxon>metagenomes</taxon>
        <taxon>ecological metagenomes</taxon>
    </lineage>
</organism>
<dbReference type="Gene3D" id="2.20.28.30">
    <property type="entry name" value="RNA polymerase ii, chain L"/>
    <property type="match status" value="1"/>
</dbReference>
<proteinExistence type="predicted"/>
<gene>
    <name evidence="1" type="ORF">S12H4_12978</name>
</gene>
<reference evidence="1" key="1">
    <citation type="journal article" date="2014" name="Front. Microbiol.">
        <title>High frequency of phylogenetically diverse reductive dehalogenase-homologous genes in deep subseafloor sedimentary metagenomes.</title>
        <authorList>
            <person name="Kawai M."/>
            <person name="Futagami T."/>
            <person name="Toyoda A."/>
            <person name="Takaki Y."/>
            <person name="Nishi S."/>
            <person name="Hori S."/>
            <person name="Arai W."/>
            <person name="Tsubouchi T."/>
            <person name="Morono Y."/>
            <person name="Uchiyama I."/>
            <person name="Ito T."/>
            <person name="Fujiyama A."/>
            <person name="Inagaki F."/>
            <person name="Takami H."/>
        </authorList>
    </citation>
    <scope>NUCLEOTIDE SEQUENCE</scope>
    <source>
        <strain evidence="1">Expedition CK06-06</strain>
    </source>
</reference>
<sequence>AIKKSKSNNKKPFTLTCPDCGTVGKISPSPPVVVEEIPEQKSENIKFKCKNCGERVSIWAEGTDLVQNVQIYSCPYCGEKQPMKNI</sequence>
<comment type="caution">
    <text evidence="1">The sequence shown here is derived from an EMBL/GenBank/DDBJ whole genome shotgun (WGS) entry which is preliminary data.</text>
</comment>
<feature type="non-terminal residue" evidence="1">
    <location>
        <position position="1"/>
    </location>
</feature>
<protein>
    <submittedName>
        <fullName evidence="1">Uncharacterized protein</fullName>
    </submittedName>
</protein>
<dbReference type="AlphaFoldDB" id="X1U3Y1"/>
<name>X1U3Y1_9ZZZZ</name>
<evidence type="ECO:0000313" key="1">
    <source>
        <dbReference type="EMBL" id="GAI86979.1"/>
    </source>
</evidence>
<dbReference type="EMBL" id="BARW01006189">
    <property type="protein sequence ID" value="GAI86979.1"/>
    <property type="molecule type" value="Genomic_DNA"/>
</dbReference>